<keyword evidence="1" id="KW-0202">Cytokine</keyword>
<evidence type="ECO:0000256" key="1">
    <source>
        <dbReference type="ARBA" id="ARBA00022514"/>
    </source>
</evidence>
<feature type="domain" description="Chemokine interleukin-8-like" evidence="3">
    <location>
        <begin position="27"/>
        <end position="78"/>
    </location>
</feature>
<protein>
    <submittedName>
        <fullName evidence="4">C-C motif chemokine 28-like</fullName>
    </submittedName>
</protein>
<dbReference type="SUPFAM" id="SSF54117">
    <property type="entry name" value="Interleukin 8-like chemokines"/>
    <property type="match status" value="1"/>
</dbReference>
<dbReference type="GeneTree" id="ENSGT01010000222762"/>
<dbReference type="Gene3D" id="2.40.50.40">
    <property type="match status" value="1"/>
</dbReference>
<dbReference type="Proteomes" id="UP000472277">
    <property type="component" value="Chromosome 9"/>
</dbReference>
<proteinExistence type="predicted"/>
<dbReference type="AlphaFoldDB" id="A0A673YVT8"/>
<reference evidence="4" key="2">
    <citation type="submission" date="2025-09" db="UniProtKB">
        <authorList>
            <consortium name="Ensembl"/>
        </authorList>
    </citation>
    <scope>IDENTIFICATION</scope>
</reference>
<evidence type="ECO:0000313" key="5">
    <source>
        <dbReference type="Proteomes" id="UP000472277"/>
    </source>
</evidence>
<dbReference type="GO" id="GO:0008009">
    <property type="term" value="F:chemokine activity"/>
    <property type="evidence" value="ECO:0007669"/>
    <property type="project" value="InterPro"/>
</dbReference>
<feature type="region of interest" description="Disordered" evidence="2">
    <location>
        <begin position="74"/>
        <end position="94"/>
    </location>
</feature>
<organism evidence="4 5">
    <name type="scientific">Salmo trutta</name>
    <name type="common">Brown trout</name>
    <dbReference type="NCBI Taxonomy" id="8032"/>
    <lineage>
        <taxon>Eukaryota</taxon>
        <taxon>Metazoa</taxon>
        <taxon>Chordata</taxon>
        <taxon>Craniata</taxon>
        <taxon>Vertebrata</taxon>
        <taxon>Euteleostomi</taxon>
        <taxon>Actinopterygii</taxon>
        <taxon>Neopterygii</taxon>
        <taxon>Teleostei</taxon>
        <taxon>Protacanthopterygii</taxon>
        <taxon>Salmoniformes</taxon>
        <taxon>Salmonidae</taxon>
        <taxon>Salmoninae</taxon>
        <taxon>Salmo</taxon>
    </lineage>
</organism>
<dbReference type="FunCoup" id="A0A673YVT8">
    <property type="interactions" value="1007"/>
</dbReference>
<keyword evidence="5" id="KW-1185">Reference proteome</keyword>
<dbReference type="InParanoid" id="A0A673YVT8"/>
<dbReference type="Pfam" id="PF00048">
    <property type="entry name" value="IL8"/>
    <property type="match status" value="1"/>
</dbReference>
<sequence>MIPNQHLLAFHTSSRLHKYQLYGGIPKCCVKTSMDIPTNLLRKVERAEMQLSNGVCEINALILHVKGKKLCAHPKTKRKLKRLQRKAQKRQKRP</sequence>
<dbReference type="InterPro" id="IPR001811">
    <property type="entry name" value="Chemokine_IL8-like_dom"/>
</dbReference>
<evidence type="ECO:0000256" key="2">
    <source>
        <dbReference type="SAM" id="MobiDB-lite"/>
    </source>
</evidence>
<dbReference type="Ensembl" id="ENSSTUT00000039957.1">
    <property type="protein sequence ID" value="ENSSTUP00000038225.1"/>
    <property type="gene ID" value="ENSSTUG00000016307.1"/>
</dbReference>
<name>A0A673YVT8_SALTR</name>
<dbReference type="GO" id="GO:0006955">
    <property type="term" value="P:immune response"/>
    <property type="evidence" value="ECO:0007669"/>
    <property type="project" value="InterPro"/>
</dbReference>
<accession>A0A673YVT8</accession>
<evidence type="ECO:0000313" key="4">
    <source>
        <dbReference type="Ensembl" id="ENSSTUP00000038225.1"/>
    </source>
</evidence>
<dbReference type="GO" id="GO:0005615">
    <property type="term" value="C:extracellular space"/>
    <property type="evidence" value="ECO:0007669"/>
    <property type="project" value="UniProtKB-KW"/>
</dbReference>
<reference evidence="4" key="1">
    <citation type="submission" date="2025-08" db="UniProtKB">
        <authorList>
            <consortium name="Ensembl"/>
        </authorList>
    </citation>
    <scope>IDENTIFICATION</scope>
</reference>
<dbReference type="InterPro" id="IPR036048">
    <property type="entry name" value="Interleukin_8-like_sf"/>
</dbReference>
<gene>
    <name evidence="4" type="primary">LOC115200456</name>
</gene>
<evidence type="ECO:0000259" key="3">
    <source>
        <dbReference type="Pfam" id="PF00048"/>
    </source>
</evidence>